<feature type="transmembrane region" description="Helical" evidence="2">
    <location>
        <begin position="117"/>
        <end position="140"/>
    </location>
</feature>
<evidence type="ECO:0000256" key="2">
    <source>
        <dbReference type="SAM" id="Phobius"/>
    </source>
</evidence>
<keyword evidence="2" id="KW-0812">Transmembrane</keyword>
<keyword evidence="2" id="KW-0472">Membrane</keyword>
<feature type="region of interest" description="Disordered" evidence="1">
    <location>
        <begin position="18"/>
        <end position="39"/>
    </location>
</feature>
<sequence length="400" mass="38353">MAEDHRYSWLDDSAVERLLRGEPVEGQPGAPGGRDGQSYAEAERLAAVLSAVAGAGRPAAPSGASPLPGEDAAVAAFRAARAEAQADAVAGMDAARHPHRGRLLGRRQPRLRRPLRAGMVAAVAGCALSGFAVAAAAGVLPTPFGQGDDTPGPSSSMSETGPGGESVRPEISEDGVSTSPAPSGSGDNDASDVGTSGDQGGSASSGAPDDDTGAGQGEHGRANNPSSGGSSKGIPGVPAWALDVCRQYLASESGGGAELDKKSLKKLARAAGGMSAINGYCGRVLGADGTGTPRTDNGSNGNGNGNGGNGNGNGNGNGGNGNGNSGGDTGADGGGDTGNDGGGGGSDPLPPPPPADDTTDTPGDTTPSTPGDSVTSTDPTAPTGSPASGDPATVAETSAG</sequence>
<evidence type="ECO:0000313" key="3">
    <source>
        <dbReference type="EMBL" id="GHJ27591.1"/>
    </source>
</evidence>
<organism evidence="3 4">
    <name type="scientific">Streptomyces hygroscopicus</name>
    <dbReference type="NCBI Taxonomy" id="1912"/>
    <lineage>
        <taxon>Bacteria</taxon>
        <taxon>Bacillati</taxon>
        <taxon>Actinomycetota</taxon>
        <taxon>Actinomycetes</taxon>
        <taxon>Kitasatosporales</taxon>
        <taxon>Streptomycetaceae</taxon>
        <taxon>Streptomyces</taxon>
        <taxon>Streptomyces violaceusniger group</taxon>
    </lineage>
</organism>
<dbReference type="InterPro" id="IPR008119">
    <property type="entry name" value="Gra6_protein"/>
</dbReference>
<feature type="region of interest" description="Disordered" evidence="1">
    <location>
        <begin position="144"/>
        <end position="237"/>
    </location>
</feature>
<comment type="caution">
    <text evidence="3">The sequence shown here is derived from an EMBL/GenBank/DDBJ whole genome shotgun (WGS) entry which is preliminary data.</text>
</comment>
<accession>A0ABQ3TXC1</accession>
<dbReference type="Proteomes" id="UP001054854">
    <property type="component" value="Unassembled WGS sequence"/>
</dbReference>
<dbReference type="RefSeq" id="WP_236256646.1">
    <property type="nucleotide sequence ID" value="NZ_BNEK01000003.1"/>
</dbReference>
<feature type="compositionally biased region" description="Polar residues" evidence="1">
    <location>
        <begin position="374"/>
        <end position="386"/>
    </location>
</feature>
<dbReference type="PRINTS" id="PR01746">
    <property type="entry name" value="DENSEGRNULE6"/>
</dbReference>
<keyword evidence="2" id="KW-1133">Transmembrane helix</keyword>
<evidence type="ECO:0008006" key="5">
    <source>
        <dbReference type="Google" id="ProtNLM"/>
    </source>
</evidence>
<feature type="region of interest" description="Disordered" evidence="1">
    <location>
        <begin position="266"/>
        <end position="400"/>
    </location>
</feature>
<proteinExistence type="predicted"/>
<protein>
    <recommendedName>
        <fullName evidence="5">Extensin</fullName>
    </recommendedName>
</protein>
<dbReference type="EMBL" id="BNEK01000003">
    <property type="protein sequence ID" value="GHJ27591.1"/>
    <property type="molecule type" value="Genomic_DNA"/>
</dbReference>
<reference evidence="3" key="1">
    <citation type="submission" date="2024-05" db="EMBL/GenBank/DDBJ databases">
        <title>Whole genome shotgun sequence of Streptomyces hygroscopicus NBRC 113678.</title>
        <authorList>
            <person name="Komaki H."/>
            <person name="Tamura T."/>
        </authorList>
    </citation>
    <scope>NUCLEOTIDE SEQUENCE</scope>
    <source>
        <strain evidence="3">N11-34</strain>
    </source>
</reference>
<feature type="compositionally biased region" description="Low complexity" evidence="1">
    <location>
        <begin position="360"/>
        <end position="373"/>
    </location>
</feature>
<evidence type="ECO:0000313" key="4">
    <source>
        <dbReference type="Proteomes" id="UP001054854"/>
    </source>
</evidence>
<evidence type="ECO:0000256" key="1">
    <source>
        <dbReference type="SAM" id="MobiDB-lite"/>
    </source>
</evidence>
<feature type="compositionally biased region" description="Low complexity" evidence="1">
    <location>
        <begin position="225"/>
        <end position="237"/>
    </location>
</feature>
<feature type="compositionally biased region" description="Polar residues" evidence="1">
    <location>
        <begin position="175"/>
        <end position="188"/>
    </location>
</feature>
<feature type="compositionally biased region" description="Gly residues" evidence="1">
    <location>
        <begin position="300"/>
        <end position="346"/>
    </location>
</feature>
<gene>
    <name evidence="3" type="ORF">TPA0910_20240</name>
</gene>
<name>A0ABQ3TXC1_STRHY</name>
<keyword evidence="4" id="KW-1185">Reference proteome</keyword>